<keyword evidence="2 5" id="KW-0378">Hydrolase</keyword>
<evidence type="ECO:0000256" key="5">
    <source>
        <dbReference type="PROSITE-ProRule" id="PRU00560"/>
    </source>
</evidence>
<name>A0ABU2LA20_9ACTN</name>
<organism evidence="7 8">
    <name type="scientific">Streptomyces boetiae</name>
    <dbReference type="NCBI Taxonomy" id="3075541"/>
    <lineage>
        <taxon>Bacteria</taxon>
        <taxon>Bacillati</taxon>
        <taxon>Actinomycetota</taxon>
        <taxon>Actinomycetes</taxon>
        <taxon>Kitasatosporales</taxon>
        <taxon>Streptomycetaceae</taxon>
        <taxon>Streptomyces</taxon>
    </lineage>
</organism>
<dbReference type="Gene3D" id="3.40.50.300">
    <property type="entry name" value="P-loop containing nucleotide triphosphate hydrolases"/>
    <property type="match status" value="2"/>
</dbReference>
<dbReference type="SUPFAM" id="SSF52540">
    <property type="entry name" value="P-loop containing nucleoside triphosphate hydrolases"/>
    <property type="match status" value="1"/>
</dbReference>
<evidence type="ECO:0000256" key="4">
    <source>
        <dbReference type="ARBA" id="ARBA00022840"/>
    </source>
</evidence>
<dbReference type="InterPro" id="IPR014016">
    <property type="entry name" value="UvrD-like_ATP-bd"/>
</dbReference>
<dbReference type="RefSeq" id="WP_311631012.1">
    <property type="nucleotide sequence ID" value="NZ_JAVREN010000017.1"/>
</dbReference>
<dbReference type="PANTHER" id="PTHR11070">
    <property type="entry name" value="UVRD / RECB / PCRA DNA HELICASE FAMILY MEMBER"/>
    <property type="match status" value="1"/>
</dbReference>
<dbReference type="Pfam" id="PF00580">
    <property type="entry name" value="UvrD-helicase"/>
    <property type="match status" value="1"/>
</dbReference>
<evidence type="ECO:0000313" key="7">
    <source>
        <dbReference type="EMBL" id="MDT0308063.1"/>
    </source>
</evidence>
<dbReference type="PROSITE" id="PS51198">
    <property type="entry name" value="UVRD_HELICASE_ATP_BIND"/>
    <property type="match status" value="1"/>
</dbReference>
<evidence type="ECO:0000256" key="1">
    <source>
        <dbReference type="ARBA" id="ARBA00022741"/>
    </source>
</evidence>
<keyword evidence="4 5" id="KW-0067">ATP-binding</keyword>
<dbReference type="Proteomes" id="UP001183388">
    <property type="component" value="Unassembled WGS sequence"/>
</dbReference>
<feature type="domain" description="UvrD-like helicase ATP-binding" evidence="6">
    <location>
        <begin position="3"/>
        <end position="263"/>
    </location>
</feature>
<dbReference type="PANTHER" id="PTHR11070:SF30">
    <property type="entry name" value="F-BOX DNA HELICASE 1"/>
    <property type="match status" value="1"/>
</dbReference>
<keyword evidence="8" id="KW-1185">Reference proteome</keyword>
<accession>A0ABU2LA20</accession>
<proteinExistence type="predicted"/>
<feature type="binding site" evidence="5">
    <location>
        <begin position="24"/>
        <end position="31"/>
    </location>
    <ligand>
        <name>ATP</name>
        <dbReference type="ChEBI" id="CHEBI:30616"/>
    </ligand>
</feature>
<protein>
    <submittedName>
        <fullName evidence="7">UvrD-helicase domain-containing protein</fullName>
    </submittedName>
</protein>
<gene>
    <name evidence="7" type="ORF">RM780_13975</name>
</gene>
<keyword evidence="1 5" id="KW-0547">Nucleotide-binding</keyword>
<evidence type="ECO:0000256" key="3">
    <source>
        <dbReference type="ARBA" id="ARBA00022806"/>
    </source>
</evidence>
<reference evidence="8" key="1">
    <citation type="submission" date="2023-07" db="EMBL/GenBank/DDBJ databases">
        <title>30 novel species of actinomycetes from the DSMZ collection.</title>
        <authorList>
            <person name="Nouioui I."/>
        </authorList>
    </citation>
    <scope>NUCLEOTIDE SEQUENCE [LARGE SCALE GENOMIC DNA]</scope>
    <source>
        <strain evidence="8">DSM 44917</strain>
    </source>
</reference>
<evidence type="ECO:0000256" key="2">
    <source>
        <dbReference type="ARBA" id="ARBA00022801"/>
    </source>
</evidence>
<comment type="caution">
    <text evidence="7">The sequence shown here is derived from an EMBL/GenBank/DDBJ whole genome shotgun (WGS) entry which is preliminary data.</text>
</comment>
<keyword evidence="3 5" id="KW-0347">Helicase</keyword>
<dbReference type="EMBL" id="JAVREN010000017">
    <property type="protein sequence ID" value="MDT0308063.1"/>
    <property type="molecule type" value="Genomic_DNA"/>
</dbReference>
<sequence>MEPTEEQQAARDVFAAGRDLALIAGAGTGKTSTLILMGAATRKRGLYIAFNKAIADDARRRFGRNVDCRTAHSLAFTAVGRVYQERLNASARIPAKETARLLGIVRDLEIDSRRITRNHQARLVMGMIRRFCHTSDRQVMARHMERVNGLNAQAQDYLARALLPYAVKAWEDIRSLEGRLRFEHDHYMKMWALTEPALRADFVLLDEAQDTNPVLEEVFLAQAAQRVCVGDPAQQIYAWRNARDVMTGFPAEHLHLTQSFRFGPQIARVANQWLRHAESDMHLTGCGPADSRVGPSAGTDAVLCRGNADAMHEVLSFLDQGIPVALTGGGSALQRIATAAQELKSGKRTSHPELFLFTSWDDVQEYVENDKAGQDLKAIVKLVDKYGPETIIHAVDRLADERSAKVTVSTAHKAKGREWASIRIGDGFAAPSVDDDGMQRPLSAPEARLVYVAVTRAQRHLDPVGIAWIDNYEKVTAQRGSDGTVAGRPLITLSLTRQLKYPGSPMSRFMAEYLPNNPALVRDYLQRIAHLPHPIQPIDVQYPNWAALGHAIDFRLRLSLGCTFGPSVSHGIRAIGSTMSLPGAPAPHVRAALHTVGKDLLAAVNACLAHPSRFDDESLGRLCFVAAFYEDIFRTGEVRRFSLLADATPATTLADLTAAVPAYVTEDLSRQVELAERPFTSFRALPRHARTCGPEFAGSGDLGGADADFILDGLLLDCKATTQPRRLGREEIYQLAGYLLLDYDDHHGINQVGLYLSRQGALITWHAEEFLRRLGATRPLAALRSHLQHHLALATPRQSPSVTIGNATGPFI</sequence>
<evidence type="ECO:0000313" key="8">
    <source>
        <dbReference type="Proteomes" id="UP001183388"/>
    </source>
</evidence>
<dbReference type="InterPro" id="IPR027417">
    <property type="entry name" value="P-loop_NTPase"/>
</dbReference>
<evidence type="ECO:0000259" key="6">
    <source>
        <dbReference type="PROSITE" id="PS51198"/>
    </source>
</evidence>
<dbReference type="InterPro" id="IPR000212">
    <property type="entry name" value="DNA_helicase_UvrD/REP"/>
</dbReference>